<evidence type="ECO:0000256" key="1">
    <source>
        <dbReference type="SAM" id="MobiDB-lite"/>
    </source>
</evidence>
<name>A0A6J4QGW7_9ACTN</name>
<gene>
    <name evidence="2" type="ORF">AVDCRST_MAG01-01-3921</name>
</gene>
<sequence length="40" mass="4476">GRGERDGGAEALRPRRDAAEDRIRGLPEGVAFRRRFPGRV</sequence>
<reference evidence="2" key="1">
    <citation type="submission" date="2020-02" db="EMBL/GenBank/DDBJ databases">
        <authorList>
            <person name="Meier V. D."/>
        </authorList>
    </citation>
    <scope>NUCLEOTIDE SEQUENCE</scope>
    <source>
        <strain evidence="2">AVDCRST_MAG01</strain>
    </source>
</reference>
<accession>A0A6J4QGW7</accession>
<organism evidence="2">
    <name type="scientific">uncultured Rubrobacteraceae bacterium</name>
    <dbReference type="NCBI Taxonomy" id="349277"/>
    <lineage>
        <taxon>Bacteria</taxon>
        <taxon>Bacillati</taxon>
        <taxon>Actinomycetota</taxon>
        <taxon>Rubrobacteria</taxon>
        <taxon>Rubrobacterales</taxon>
        <taxon>Rubrobacteraceae</taxon>
        <taxon>environmental samples</taxon>
    </lineage>
</organism>
<proteinExistence type="predicted"/>
<evidence type="ECO:0000313" key="2">
    <source>
        <dbReference type="EMBL" id="CAA9444025.1"/>
    </source>
</evidence>
<feature type="non-terminal residue" evidence="2">
    <location>
        <position position="1"/>
    </location>
</feature>
<protein>
    <submittedName>
        <fullName evidence="2">Uncharacterized protein</fullName>
    </submittedName>
</protein>
<dbReference type="AlphaFoldDB" id="A0A6J4QGW7"/>
<dbReference type="EMBL" id="CADCUW010000507">
    <property type="protein sequence ID" value="CAA9444025.1"/>
    <property type="molecule type" value="Genomic_DNA"/>
</dbReference>
<feature type="non-terminal residue" evidence="2">
    <location>
        <position position="40"/>
    </location>
</feature>
<feature type="region of interest" description="Disordered" evidence="1">
    <location>
        <begin position="1"/>
        <end position="20"/>
    </location>
</feature>